<keyword evidence="1" id="KW-0472">Membrane</keyword>
<keyword evidence="1" id="KW-1133">Transmembrane helix</keyword>
<evidence type="ECO:0000313" key="2">
    <source>
        <dbReference type="EMBL" id="MBR8464724.1"/>
    </source>
</evidence>
<comment type="caution">
    <text evidence="2">The sequence shown here is derived from an EMBL/GenBank/DDBJ whole genome shotgun (WGS) entry which is preliminary data.</text>
</comment>
<evidence type="ECO:0000256" key="1">
    <source>
        <dbReference type="SAM" id="Phobius"/>
    </source>
</evidence>
<protein>
    <submittedName>
        <fullName evidence="2">Uncharacterized protein</fullName>
    </submittedName>
</protein>
<feature type="transmembrane region" description="Helical" evidence="1">
    <location>
        <begin position="18"/>
        <end position="36"/>
    </location>
</feature>
<dbReference type="RefSeq" id="WP_212142508.1">
    <property type="nucleotide sequence ID" value="NZ_JAGSSW010000016.1"/>
</dbReference>
<gene>
    <name evidence="2" type="ORF">KDD93_09165</name>
</gene>
<keyword evidence="1" id="KW-0812">Transmembrane</keyword>
<dbReference type="Proteomes" id="UP000682951">
    <property type="component" value="Unassembled WGS sequence"/>
</dbReference>
<keyword evidence="3" id="KW-1185">Reference proteome</keyword>
<reference evidence="2 3" key="1">
    <citation type="submission" date="2021-04" db="EMBL/GenBank/DDBJ databases">
        <title>Molecular and phenotypic characterization and identification of bacterial isolates recovered from the Anatolian ground squirrels (Spermophilus xanthoprymnus) and which have the potential to form a new species in the Campylobacter genus.</title>
        <authorList>
            <person name="Aydin F."/>
            <person name="Abay S."/>
            <person name="Kayman T."/>
            <person name="Karakaya E."/>
            <person name="Mustak H.K."/>
            <person name="Mustak I.B."/>
            <person name="Bilgin N."/>
            <person name="Duzler A."/>
            <person name="Sahin O."/>
            <person name="Guran O."/>
            <person name="Saticioglu I.B."/>
        </authorList>
    </citation>
    <scope>NUCLEOTIDE SEQUENCE [LARGE SCALE GENOMIC DNA]</scope>
    <source>
        <strain evidence="3">faydin-G24</strain>
    </source>
</reference>
<accession>A0ABS5HKC0</accession>
<feature type="transmembrane region" description="Helical" evidence="1">
    <location>
        <begin position="42"/>
        <end position="71"/>
    </location>
</feature>
<organism evidence="2 3">
    <name type="scientific">Campylobacter anatolicus</name>
    <dbReference type="NCBI Taxonomy" id="2829105"/>
    <lineage>
        <taxon>Bacteria</taxon>
        <taxon>Pseudomonadati</taxon>
        <taxon>Campylobacterota</taxon>
        <taxon>Epsilonproteobacteria</taxon>
        <taxon>Campylobacterales</taxon>
        <taxon>Campylobacteraceae</taxon>
        <taxon>Campylobacter</taxon>
    </lineage>
</organism>
<name>A0ABS5HKC0_9BACT</name>
<proteinExistence type="predicted"/>
<dbReference type="EMBL" id="JAGSSW010000016">
    <property type="protein sequence ID" value="MBR8464724.1"/>
    <property type="molecule type" value="Genomic_DNA"/>
</dbReference>
<sequence>MNKVNRDKINAEVNADLFLNKAFAVLIGFILLFISMDDKNDLIYSLIGAPFAALLFFPLTIPLSIFCSFVFKKIFKNFYKSLTQIFFITRSYS</sequence>
<evidence type="ECO:0000313" key="3">
    <source>
        <dbReference type="Proteomes" id="UP000682951"/>
    </source>
</evidence>